<dbReference type="EMBL" id="BDIP01010196">
    <property type="protein sequence ID" value="GIQ92651.1"/>
    <property type="molecule type" value="Genomic_DNA"/>
</dbReference>
<proteinExistence type="predicted"/>
<name>A0A9K3GSE3_9EUKA</name>
<protein>
    <submittedName>
        <fullName evidence="1">Uncharacterized protein</fullName>
    </submittedName>
</protein>
<accession>A0A9K3GSE3</accession>
<feature type="non-terminal residue" evidence="1">
    <location>
        <position position="1"/>
    </location>
</feature>
<sequence>AGQGESVNIEVLSGDAELFGWPLPLNHNSFLTVTLTSIPIYAPTGSARVKLTAPEVVLNECHIVDMSAFTDIREMVMNHVSKLRKTSQAPPCVAVIGAPGGVVLLS</sequence>
<evidence type="ECO:0000313" key="1">
    <source>
        <dbReference type="EMBL" id="GIQ92651.1"/>
    </source>
</evidence>
<keyword evidence="2" id="KW-1185">Reference proteome</keyword>
<gene>
    <name evidence="1" type="ORF">KIPB_016547</name>
</gene>
<organism evidence="1 2">
    <name type="scientific">Kipferlia bialata</name>
    <dbReference type="NCBI Taxonomy" id="797122"/>
    <lineage>
        <taxon>Eukaryota</taxon>
        <taxon>Metamonada</taxon>
        <taxon>Carpediemonas-like organisms</taxon>
        <taxon>Kipferlia</taxon>
    </lineage>
</organism>
<evidence type="ECO:0000313" key="2">
    <source>
        <dbReference type="Proteomes" id="UP000265618"/>
    </source>
</evidence>
<dbReference type="AlphaFoldDB" id="A0A9K3GSE3"/>
<dbReference type="Proteomes" id="UP000265618">
    <property type="component" value="Unassembled WGS sequence"/>
</dbReference>
<comment type="caution">
    <text evidence="1">The sequence shown here is derived from an EMBL/GenBank/DDBJ whole genome shotgun (WGS) entry which is preliminary data.</text>
</comment>
<reference evidence="1 2" key="1">
    <citation type="journal article" date="2018" name="PLoS ONE">
        <title>The draft genome of Kipferlia bialata reveals reductive genome evolution in fornicate parasites.</title>
        <authorList>
            <person name="Tanifuji G."/>
            <person name="Takabayashi S."/>
            <person name="Kume K."/>
            <person name="Takagi M."/>
            <person name="Nakayama T."/>
            <person name="Kamikawa R."/>
            <person name="Inagaki Y."/>
            <person name="Hashimoto T."/>
        </authorList>
    </citation>
    <scope>NUCLEOTIDE SEQUENCE [LARGE SCALE GENOMIC DNA]</scope>
    <source>
        <strain evidence="1">NY0173</strain>
    </source>
</reference>